<dbReference type="NCBIfam" id="TIGR01256">
    <property type="entry name" value="modA"/>
    <property type="match status" value="1"/>
</dbReference>
<dbReference type="Proteomes" id="UP000184212">
    <property type="component" value="Unassembled WGS sequence"/>
</dbReference>
<proteinExistence type="inferred from homology"/>
<dbReference type="GO" id="GO:0046872">
    <property type="term" value="F:metal ion binding"/>
    <property type="evidence" value="ECO:0007669"/>
    <property type="project" value="UniProtKB-KW"/>
</dbReference>
<evidence type="ECO:0000313" key="9">
    <source>
        <dbReference type="Proteomes" id="UP000184212"/>
    </source>
</evidence>
<evidence type="ECO:0000256" key="6">
    <source>
        <dbReference type="PIRSR" id="PIRSR004846-1"/>
    </source>
</evidence>
<evidence type="ECO:0000256" key="2">
    <source>
        <dbReference type="ARBA" id="ARBA00022505"/>
    </source>
</evidence>
<dbReference type="InterPro" id="IPR050682">
    <property type="entry name" value="ModA/WtpA"/>
</dbReference>
<keyword evidence="4 7" id="KW-0732">Signal</keyword>
<dbReference type="Pfam" id="PF13531">
    <property type="entry name" value="SBP_bac_11"/>
    <property type="match status" value="1"/>
</dbReference>
<evidence type="ECO:0000256" key="7">
    <source>
        <dbReference type="SAM" id="SignalP"/>
    </source>
</evidence>
<feature type="signal peptide" evidence="7">
    <location>
        <begin position="1"/>
        <end position="21"/>
    </location>
</feature>
<dbReference type="PANTHER" id="PTHR30632">
    <property type="entry name" value="MOLYBDATE-BINDING PERIPLASMIC PROTEIN"/>
    <property type="match status" value="1"/>
</dbReference>
<name>A0A1M5SFB3_9BACT</name>
<dbReference type="InterPro" id="IPR005950">
    <property type="entry name" value="ModA"/>
</dbReference>
<dbReference type="CDD" id="cd13539">
    <property type="entry name" value="PBP2_AvModA"/>
    <property type="match status" value="1"/>
</dbReference>
<evidence type="ECO:0000256" key="1">
    <source>
        <dbReference type="ARBA" id="ARBA00009175"/>
    </source>
</evidence>
<dbReference type="EMBL" id="FQWQ01000002">
    <property type="protein sequence ID" value="SHH37120.1"/>
    <property type="molecule type" value="Genomic_DNA"/>
</dbReference>
<keyword evidence="9" id="KW-1185">Reference proteome</keyword>
<dbReference type="GO" id="GO:1901359">
    <property type="term" value="F:tungstate binding"/>
    <property type="evidence" value="ECO:0007669"/>
    <property type="project" value="UniProtKB-ARBA"/>
</dbReference>
<feature type="binding site" evidence="6">
    <location>
        <position position="166"/>
    </location>
    <ligand>
        <name>molybdate</name>
        <dbReference type="ChEBI" id="CHEBI:36264"/>
    </ligand>
</feature>
<dbReference type="Gene3D" id="3.40.190.10">
    <property type="entry name" value="Periplasmic binding protein-like II"/>
    <property type="match status" value="2"/>
</dbReference>
<dbReference type="RefSeq" id="WP_073137108.1">
    <property type="nucleotide sequence ID" value="NZ_FQWQ01000002.1"/>
</dbReference>
<accession>A0A1M5SFB3</accession>
<dbReference type="InterPro" id="IPR044084">
    <property type="entry name" value="AvModA-like_subst-bd"/>
</dbReference>
<dbReference type="FunFam" id="3.40.190.10:FF:000035">
    <property type="entry name" value="Molybdate ABC transporter substrate-binding protein"/>
    <property type="match status" value="1"/>
</dbReference>
<gene>
    <name evidence="8" type="ORF">SAMN04488109_3899</name>
</gene>
<feature type="binding site" evidence="6">
    <location>
        <position position="59"/>
    </location>
    <ligand>
        <name>molybdate</name>
        <dbReference type="ChEBI" id="CHEBI:36264"/>
    </ligand>
</feature>
<dbReference type="SUPFAM" id="SSF53850">
    <property type="entry name" value="Periplasmic binding protein-like II"/>
    <property type="match status" value="1"/>
</dbReference>
<feature type="chain" id="PRO_5009913706" evidence="7">
    <location>
        <begin position="22"/>
        <end position="251"/>
    </location>
</feature>
<comment type="subunit">
    <text evidence="5">The complex is composed of two ATP-binding proteins (ModC), two transmembrane proteins (ModB) and a solute-binding protein (ModA).</text>
</comment>
<dbReference type="GO" id="GO:0030973">
    <property type="term" value="F:molybdate ion binding"/>
    <property type="evidence" value="ECO:0007669"/>
    <property type="project" value="InterPro"/>
</dbReference>
<dbReference type="AlphaFoldDB" id="A0A1M5SFB3"/>
<comment type="similarity">
    <text evidence="1">Belongs to the bacterial solute-binding protein ModA family.</text>
</comment>
<evidence type="ECO:0000256" key="4">
    <source>
        <dbReference type="ARBA" id="ARBA00022729"/>
    </source>
</evidence>
<organism evidence="8 9">
    <name type="scientific">Chryseolinea serpens</name>
    <dbReference type="NCBI Taxonomy" id="947013"/>
    <lineage>
        <taxon>Bacteria</taxon>
        <taxon>Pseudomonadati</taxon>
        <taxon>Bacteroidota</taxon>
        <taxon>Cytophagia</taxon>
        <taxon>Cytophagales</taxon>
        <taxon>Fulvivirgaceae</taxon>
        <taxon>Chryseolinea</taxon>
    </lineage>
</organism>
<protein>
    <submittedName>
        <fullName evidence="8">Molybdate transport system substrate-binding protein</fullName>
    </submittedName>
</protein>
<evidence type="ECO:0000313" key="8">
    <source>
        <dbReference type="EMBL" id="SHH37120.1"/>
    </source>
</evidence>
<dbReference type="STRING" id="947013.SAMN04488109_3899"/>
<keyword evidence="2 6" id="KW-0500">Molybdenum</keyword>
<dbReference type="GO" id="GO:0015689">
    <property type="term" value="P:molybdate ion transport"/>
    <property type="evidence" value="ECO:0007669"/>
    <property type="project" value="InterPro"/>
</dbReference>
<sequence length="251" mass="27398">MNRIRLSIVCIVMMIAGQGHAQPKILIAAASDLKFALDSVAATFKKTHPGTVDITYGSSGKLFEQISNSAPFDIFFSADITYPQQLKQKKLTLSEIYIYGKGRIVLWSKKIDPEKEGMNTLLSPSILKIAIANPQHAPYGKRAEEALAYYKLTERVKSKLVFGENISQTAQFVTTGAADAGIVALSLALSPNMKKENGTYFLIPEESHKPLEQGAVITKHALGNAYAKAFLDYMNGATANAILLHFGFTKP</sequence>
<reference evidence="8 9" key="1">
    <citation type="submission" date="2016-11" db="EMBL/GenBank/DDBJ databases">
        <authorList>
            <person name="Jaros S."/>
            <person name="Januszkiewicz K."/>
            <person name="Wedrychowicz H."/>
        </authorList>
    </citation>
    <scope>NUCLEOTIDE SEQUENCE [LARGE SCALE GENOMIC DNA]</scope>
    <source>
        <strain evidence="8 9">DSM 24574</strain>
    </source>
</reference>
<dbReference type="PIRSF" id="PIRSF004846">
    <property type="entry name" value="ModA"/>
    <property type="match status" value="1"/>
</dbReference>
<dbReference type="PANTHER" id="PTHR30632:SF14">
    <property type="entry name" value="TUNGSTATE_MOLYBDATE_CHROMATE-BINDING PROTEIN MODA"/>
    <property type="match status" value="1"/>
</dbReference>
<keyword evidence="3 6" id="KW-0479">Metal-binding</keyword>
<dbReference type="OrthoDB" id="9785015at2"/>
<evidence type="ECO:0000256" key="3">
    <source>
        <dbReference type="ARBA" id="ARBA00022723"/>
    </source>
</evidence>
<evidence type="ECO:0000256" key="5">
    <source>
        <dbReference type="ARBA" id="ARBA00062515"/>
    </source>
</evidence>